<protein>
    <submittedName>
        <fullName evidence="3">Uncharacterized protein</fullName>
    </submittedName>
</protein>
<dbReference type="PANTHER" id="PTHR13119">
    <property type="entry name" value="ZINC FINGER CCCH DOMAIN-CONTAINING PROTEI"/>
    <property type="match status" value="1"/>
</dbReference>
<dbReference type="GO" id="GO:0005634">
    <property type="term" value="C:nucleus"/>
    <property type="evidence" value="ECO:0007669"/>
    <property type="project" value="TreeGrafter"/>
</dbReference>
<feature type="compositionally biased region" description="Acidic residues" evidence="2">
    <location>
        <begin position="30"/>
        <end position="46"/>
    </location>
</feature>
<dbReference type="AlphaFoldDB" id="A0A8C4IY21"/>
<dbReference type="PANTHER" id="PTHR13119:SF22">
    <property type="entry name" value="ZINC FINGER CCCH DOMAIN-CONTAINING PROTEIN 6"/>
    <property type="match status" value="1"/>
</dbReference>
<proteinExistence type="predicted"/>
<dbReference type="Proteomes" id="UP000694423">
    <property type="component" value="Unplaced"/>
</dbReference>
<feature type="compositionally biased region" description="Basic residues" evidence="2">
    <location>
        <begin position="64"/>
        <end position="93"/>
    </location>
</feature>
<feature type="compositionally biased region" description="Basic and acidic residues" evidence="2">
    <location>
        <begin position="47"/>
        <end position="63"/>
    </location>
</feature>
<keyword evidence="4" id="KW-1185">Reference proteome</keyword>
<evidence type="ECO:0000256" key="1">
    <source>
        <dbReference type="ARBA" id="ARBA00022737"/>
    </source>
</evidence>
<feature type="region of interest" description="Disordered" evidence="2">
    <location>
        <begin position="1"/>
        <end position="273"/>
    </location>
</feature>
<dbReference type="GO" id="GO:0045892">
    <property type="term" value="P:negative regulation of DNA-templated transcription"/>
    <property type="evidence" value="ECO:0007669"/>
    <property type="project" value="InterPro"/>
</dbReference>
<organism evidence="3 4">
    <name type="scientific">Dromaius novaehollandiae</name>
    <name type="common">Emu</name>
    <dbReference type="NCBI Taxonomy" id="8790"/>
    <lineage>
        <taxon>Eukaryota</taxon>
        <taxon>Metazoa</taxon>
        <taxon>Chordata</taxon>
        <taxon>Craniata</taxon>
        <taxon>Vertebrata</taxon>
        <taxon>Euteleostomi</taxon>
        <taxon>Archelosauria</taxon>
        <taxon>Archosauria</taxon>
        <taxon>Dinosauria</taxon>
        <taxon>Saurischia</taxon>
        <taxon>Theropoda</taxon>
        <taxon>Coelurosauria</taxon>
        <taxon>Aves</taxon>
        <taxon>Palaeognathae</taxon>
        <taxon>Casuariiformes</taxon>
        <taxon>Dromaiidae</taxon>
        <taxon>Dromaius</taxon>
    </lineage>
</organism>
<evidence type="ECO:0000313" key="3">
    <source>
        <dbReference type="Ensembl" id="ENSDNVP00000001332.1"/>
    </source>
</evidence>
<sequence length="342" mass="39215">MAFESLFSKPPNPVLDPNMPDSDRQHAGDEREDGELEDGEIDDAAFEDVKEHGTKGEDKQKNDKGHRKSRKKRKKEKEKKKSKRRRRDKHKHNSPSSDDSSDYSHDSDIERTERPHKKSSSSYRDYDSSFSQHGHLSGNYMTSQKMQHKKNIKSKDYDEYGHYSDENFGNYNEEEKDEDFADQLKQYRQSKETSNPDLGPPFPKEPVKKQGMKGIQKGISQRGNNYHVGRGRGMQKKLKRKDRGRGRGGNKGSDGFHENMPCHPAKSPKLWGRVETKRQLQAGPSRARRQKTKSWAPGYSKIMNSATQMLSSLVCWVKCQNSLAAQLSPWDLNDTVGAFQPS</sequence>
<reference evidence="3" key="2">
    <citation type="submission" date="2025-09" db="UniProtKB">
        <authorList>
            <consortium name="Ensembl"/>
        </authorList>
    </citation>
    <scope>IDENTIFICATION</scope>
</reference>
<feature type="compositionally biased region" description="Basic and acidic residues" evidence="2">
    <location>
        <begin position="153"/>
        <end position="165"/>
    </location>
</feature>
<reference evidence="3" key="1">
    <citation type="submission" date="2025-08" db="UniProtKB">
        <authorList>
            <consortium name="Ensembl"/>
        </authorList>
    </citation>
    <scope>IDENTIFICATION</scope>
</reference>
<feature type="compositionally biased region" description="Low complexity" evidence="2">
    <location>
        <begin position="120"/>
        <end position="131"/>
    </location>
</feature>
<feature type="compositionally biased region" description="Basic residues" evidence="2">
    <location>
        <begin position="229"/>
        <end position="248"/>
    </location>
</feature>
<accession>A0A8C4IY21</accession>
<dbReference type="Ensembl" id="ENSDNVT00000001575.1">
    <property type="protein sequence ID" value="ENSDNVP00000001332.1"/>
    <property type="gene ID" value="ENSDNVG00000000972.1"/>
</dbReference>
<dbReference type="GO" id="GO:0003723">
    <property type="term" value="F:RNA binding"/>
    <property type="evidence" value="ECO:0007669"/>
    <property type="project" value="InterPro"/>
</dbReference>
<evidence type="ECO:0000256" key="2">
    <source>
        <dbReference type="SAM" id="MobiDB-lite"/>
    </source>
</evidence>
<feature type="compositionally biased region" description="Basic and acidic residues" evidence="2">
    <location>
        <begin position="102"/>
        <end position="113"/>
    </location>
</feature>
<keyword evidence="1" id="KW-0677">Repeat</keyword>
<name>A0A8C4IY21_DRONO</name>
<feature type="compositionally biased region" description="Acidic residues" evidence="2">
    <location>
        <begin position="172"/>
        <end position="181"/>
    </location>
</feature>
<dbReference type="InterPro" id="IPR045124">
    <property type="entry name" value="Su(sable)-like"/>
</dbReference>
<evidence type="ECO:0000313" key="4">
    <source>
        <dbReference type="Proteomes" id="UP000694423"/>
    </source>
</evidence>